<name>A0ABS9LAF4_9MICC</name>
<dbReference type="InterPro" id="IPR020904">
    <property type="entry name" value="Sc_DH/Rdtase_CS"/>
</dbReference>
<comment type="similarity">
    <text evidence="1">Belongs to the short-chain dehydrogenases/reductases (SDR) family.</text>
</comment>
<dbReference type="EMBL" id="JAKLTQ010000015">
    <property type="protein sequence ID" value="MCG2623666.1"/>
    <property type="molecule type" value="Genomic_DNA"/>
</dbReference>
<dbReference type="InterPro" id="IPR036291">
    <property type="entry name" value="NAD(P)-bd_dom_sf"/>
</dbReference>
<keyword evidence="4" id="KW-1185">Reference proteome</keyword>
<evidence type="ECO:0000256" key="2">
    <source>
        <dbReference type="ARBA" id="ARBA00023002"/>
    </source>
</evidence>
<dbReference type="SUPFAM" id="SSF51735">
    <property type="entry name" value="NAD(P)-binding Rossmann-fold domains"/>
    <property type="match status" value="1"/>
</dbReference>
<accession>A0ABS9LAF4</accession>
<reference evidence="3" key="1">
    <citation type="submission" date="2022-01" db="EMBL/GenBank/DDBJ databases">
        <authorList>
            <person name="Jo J.-H."/>
            <person name="Im W.-T."/>
        </authorList>
    </citation>
    <scope>NUCLEOTIDE SEQUENCE</scope>
    <source>
        <strain evidence="3">I2-34</strain>
    </source>
</reference>
<evidence type="ECO:0000256" key="1">
    <source>
        <dbReference type="ARBA" id="ARBA00006484"/>
    </source>
</evidence>
<dbReference type="CDD" id="cd05233">
    <property type="entry name" value="SDR_c"/>
    <property type="match status" value="1"/>
</dbReference>
<dbReference type="PRINTS" id="PR00080">
    <property type="entry name" value="SDRFAMILY"/>
</dbReference>
<sequence length="253" mass="26106">MSQRVLVTAGANGIGLAIAKAFAATGARVHIADINADAVTAVTAEHANITGTVGDISKASDVEKLFHDIRGQLGGLDVLVNNAGIAGPTAPVEDYDAGAFAAVVGVNLQGTFNITQRAIPLLKASEAGSIITMSSLAGRFGYPNRVGYSTTKWGLVGFAKTLAMELGQYGITSNTIHPGAVDGPRIMSVFEGRAAVSGRTVREEIDSAMANQSVKQFINPNDIAQLVLFLAGPHARTISGQMFPIDGDSKAAV</sequence>
<proteinExistence type="inferred from homology"/>
<dbReference type="PRINTS" id="PR00081">
    <property type="entry name" value="GDHRDH"/>
</dbReference>
<gene>
    <name evidence="3" type="ORF">LVY72_17360</name>
</gene>
<comment type="caution">
    <text evidence="3">The sequence shown here is derived from an EMBL/GenBank/DDBJ whole genome shotgun (WGS) entry which is preliminary data.</text>
</comment>
<dbReference type="PROSITE" id="PS00061">
    <property type="entry name" value="ADH_SHORT"/>
    <property type="match status" value="1"/>
</dbReference>
<dbReference type="NCBIfam" id="NF009466">
    <property type="entry name" value="PRK12826.1-2"/>
    <property type="match status" value="1"/>
</dbReference>
<evidence type="ECO:0000313" key="3">
    <source>
        <dbReference type="EMBL" id="MCG2623666.1"/>
    </source>
</evidence>
<dbReference type="Gene3D" id="3.40.50.720">
    <property type="entry name" value="NAD(P)-binding Rossmann-like Domain"/>
    <property type="match status" value="1"/>
</dbReference>
<dbReference type="PANTHER" id="PTHR24321">
    <property type="entry name" value="DEHYDROGENASES, SHORT CHAIN"/>
    <property type="match status" value="1"/>
</dbReference>
<protein>
    <submittedName>
        <fullName evidence="3">SDR family oxidoreductase</fullName>
    </submittedName>
</protein>
<dbReference type="PANTHER" id="PTHR24321:SF8">
    <property type="entry name" value="ESTRADIOL 17-BETA-DEHYDROGENASE 8-RELATED"/>
    <property type="match status" value="1"/>
</dbReference>
<dbReference type="RefSeq" id="WP_237823259.1">
    <property type="nucleotide sequence ID" value="NZ_JAKLTQ010000015.1"/>
</dbReference>
<dbReference type="Pfam" id="PF13561">
    <property type="entry name" value="adh_short_C2"/>
    <property type="match status" value="1"/>
</dbReference>
<evidence type="ECO:0000313" key="4">
    <source>
        <dbReference type="Proteomes" id="UP001165368"/>
    </source>
</evidence>
<dbReference type="Proteomes" id="UP001165368">
    <property type="component" value="Unassembled WGS sequence"/>
</dbReference>
<organism evidence="3 4">
    <name type="scientific">Arthrobacter hankyongi</name>
    <dbReference type="NCBI Taxonomy" id="2904801"/>
    <lineage>
        <taxon>Bacteria</taxon>
        <taxon>Bacillati</taxon>
        <taxon>Actinomycetota</taxon>
        <taxon>Actinomycetes</taxon>
        <taxon>Micrococcales</taxon>
        <taxon>Micrococcaceae</taxon>
        <taxon>Arthrobacter</taxon>
    </lineage>
</organism>
<keyword evidence="2" id="KW-0560">Oxidoreductase</keyword>
<dbReference type="InterPro" id="IPR002347">
    <property type="entry name" value="SDR_fam"/>
</dbReference>